<dbReference type="Proteomes" id="UP001054837">
    <property type="component" value="Unassembled WGS sequence"/>
</dbReference>
<proteinExistence type="predicted"/>
<keyword evidence="3" id="KW-1185">Reference proteome</keyword>
<sequence length="87" mass="10976">MTYQNGVKRRRKRRRPEENRNQERQREAEKVDLEQEKGKRTLRLWPKRFLKVSGRTKEKREEAKKRDGLMVKRPKKRWIETEDWKRN</sequence>
<feature type="compositionally biased region" description="Basic and acidic residues" evidence="1">
    <location>
        <begin position="55"/>
        <end position="70"/>
    </location>
</feature>
<feature type="region of interest" description="Disordered" evidence="1">
    <location>
        <begin position="1"/>
        <end position="35"/>
    </location>
</feature>
<dbReference type="AlphaFoldDB" id="A0AAV4X0V3"/>
<evidence type="ECO:0000313" key="3">
    <source>
        <dbReference type="Proteomes" id="UP001054837"/>
    </source>
</evidence>
<reference evidence="2 3" key="1">
    <citation type="submission" date="2021-06" db="EMBL/GenBank/DDBJ databases">
        <title>Caerostris darwini draft genome.</title>
        <authorList>
            <person name="Kono N."/>
            <person name="Arakawa K."/>
        </authorList>
    </citation>
    <scope>NUCLEOTIDE SEQUENCE [LARGE SCALE GENOMIC DNA]</scope>
</reference>
<name>A0AAV4X0V3_9ARAC</name>
<dbReference type="EMBL" id="BPLQ01015373">
    <property type="protein sequence ID" value="GIY87721.1"/>
    <property type="molecule type" value="Genomic_DNA"/>
</dbReference>
<protein>
    <submittedName>
        <fullName evidence="2">Uncharacterized protein</fullName>
    </submittedName>
</protein>
<evidence type="ECO:0000313" key="2">
    <source>
        <dbReference type="EMBL" id="GIY87721.1"/>
    </source>
</evidence>
<evidence type="ECO:0000256" key="1">
    <source>
        <dbReference type="SAM" id="MobiDB-lite"/>
    </source>
</evidence>
<organism evidence="2 3">
    <name type="scientific">Caerostris darwini</name>
    <dbReference type="NCBI Taxonomy" id="1538125"/>
    <lineage>
        <taxon>Eukaryota</taxon>
        <taxon>Metazoa</taxon>
        <taxon>Ecdysozoa</taxon>
        <taxon>Arthropoda</taxon>
        <taxon>Chelicerata</taxon>
        <taxon>Arachnida</taxon>
        <taxon>Araneae</taxon>
        <taxon>Araneomorphae</taxon>
        <taxon>Entelegynae</taxon>
        <taxon>Araneoidea</taxon>
        <taxon>Araneidae</taxon>
        <taxon>Caerostris</taxon>
    </lineage>
</organism>
<feature type="region of interest" description="Disordered" evidence="1">
    <location>
        <begin position="53"/>
        <end position="72"/>
    </location>
</feature>
<feature type="compositionally biased region" description="Basic and acidic residues" evidence="1">
    <location>
        <begin position="15"/>
        <end position="35"/>
    </location>
</feature>
<gene>
    <name evidence="2" type="ORF">CDAR_474731</name>
</gene>
<comment type="caution">
    <text evidence="2">The sequence shown here is derived from an EMBL/GenBank/DDBJ whole genome shotgun (WGS) entry which is preliminary data.</text>
</comment>
<accession>A0AAV4X0V3</accession>